<evidence type="ECO:0000256" key="10">
    <source>
        <dbReference type="HAMAP-Rule" id="MF_00952"/>
    </source>
</evidence>
<protein>
    <recommendedName>
        <fullName evidence="10">DNA topoisomerase 1</fullName>
        <ecNumber evidence="10">5.6.2.1</ecNumber>
    </recommendedName>
    <alternativeName>
        <fullName evidence="10">DNA topoisomerase I</fullName>
    </alternativeName>
</protein>
<feature type="site" description="Interaction with DNA" evidence="10">
    <location>
        <position position="496"/>
    </location>
</feature>
<dbReference type="InterPro" id="IPR034149">
    <property type="entry name" value="TOPRIM_TopoI"/>
</dbReference>
<organism evidence="14 15">
    <name type="scientific">Candidatus Harrisonbacteria bacterium CG10_big_fil_rev_8_21_14_0_10_44_23</name>
    <dbReference type="NCBI Taxonomy" id="1974585"/>
    <lineage>
        <taxon>Bacteria</taxon>
        <taxon>Candidatus Harrisoniibacteriota</taxon>
    </lineage>
</organism>
<dbReference type="CDD" id="cd00186">
    <property type="entry name" value="TOP1Ac"/>
    <property type="match status" value="1"/>
</dbReference>
<feature type="site" description="Interaction with DNA" evidence="10">
    <location>
        <position position="163"/>
    </location>
</feature>
<dbReference type="CDD" id="cd03363">
    <property type="entry name" value="TOPRIM_TopoIA_TopoI"/>
    <property type="match status" value="1"/>
</dbReference>
<keyword evidence="7 10" id="KW-0799">Topoisomerase</keyword>
<dbReference type="GO" id="GO:0008270">
    <property type="term" value="F:zinc ion binding"/>
    <property type="evidence" value="ECO:0007669"/>
    <property type="project" value="UniProtKB-KW"/>
</dbReference>
<evidence type="ECO:0000313" key="14">
    <source>
        <dbReference type="EMBL" id="PIR88772.1"/>
    </source>
</evidence>
<dbReference type="InterPro" id="IPR023406">
    <property type="entry name" value="Topo_IA_AS"/>
</dbReference>
<evidence type="ECO:0000256" key="8">
    <source>
        <dbReference type="ARBA" id="ARBA00023125"/>
    </source>
</evidence>
<evidence type="ECO:0000313" key="15">
    <source>
        <dbReference type="Proteomes" id="UP000229615"/>
    </source>
</evidence>
<dbReference type="Proteomes" id="UP000229615">
    <property type="component" value="Unassembled WGS sequence"/>
</dbReference>
<keyword evidence="4" id="KW-0863">Zinc-finger</keyword>
<gene>
    <name evidence="10" type="primary">topA</name>
    <name evidence="14" type="ORF">COU09_00560</name>
</gene>
<dbReference type="Pfam" id="PF01131">
    <property type="entry name" value="Topoisom_bac"/>
    <property type="match status" value="1"/>
</dbReference>
<dbReference type="PANTHER" id="PTHR42785">
    <property type="entry name" value="DNA TOPOISOMERASE, TYPE IA, CORE"/>
    <property type="match status" value="1"/>
</dbReference>
<feature type="active site" description="O-(5'-phospho-DNA)-tyrosine intermediate" evidence="10">
    <location>
        <position position="308"/>
    </location>
</feature>
<evidence type="ECO:0000256" key="6">
    <source>
        <dbReference type="ARBA" id="ARBA00022842"/>
    </source>
</evidence>
<reference evidence="15" key="1">
    <citation type="submission" date="2017-09" db="EMBL/GenBank/DDBJ databases">
        <title>Depth-based differentiation of microbial function through sediment-hosted aquifers and enrichment of novel symbionts in the deep terrestrial subsurface.</title>
        <authorList>
            <person name="Probst A.J."/>
            <person name="Ladd B."/>
            <person name="Jarett J.K."/>
            <person name="Geller-Mcgrath D.E."/>
            <person name="Sieber C.M.K."/>
            <person name="Emerson J.B."/>
            <person name="Anantharaman K."/>
            <person name="Thomas B.C."/>
            <person name="Malmstrom R."/>
            <person name="Stieglmeier M."/>
            <person name="Klingl A."/>
            <person name="Woyke T."/>
            <person name="Ryan C.M."/>
            <person name="Banfield J.F."/>
        </authorList>
    </citation>
    <scope>NUCLEOTIDE SEQUENCE [LARGE SCALE GENOMIC DNA]</scope>
</reference>
<comment type="subunit">
    <text evidence="10">Monomer.</text>
</comment>
<proteinExistence type="inferred from homology"/>
<dbReference type="Gene3D" id="3.30.65.10">
    <property type="entry name" value="Bacterial Topoisomerase I, domain 1"/>
    <property type="match status" value="2"/>
</dbReference>
<comment type="catalytic activity">
    <reaction evidence="1 10">
        <text>ATP-independent breakage of single-stranded DNA, followed by passage and rejoining.</text>
        <dbReference type="EC" id="5.6.2.1"/>
    </reaction>
</comment>
<comment type="function">
    <text evidence="10">Releases the supercoiling and torsional tension of DNA, which is introduced during the DNA replication and transcription, by transiently cleaving and rejoining one strand of the DNA duplex. Introduces a single-strand break via transesterification at a target site in duplex DNA. The scissile phosphodiester is attacked by the catalytic tyrosine of the enzyme, resulting in the formation of a DNA-(5'-phosphotyrosyl)-enzyme intermediate and the expulsion of a 3'-OH DNA strand. The free DNA strand then undergoes passage around the unbroken strand, thus removing DNA supercoils. Finally, in the religation step, the DNA 3'-OH attacks the covalent intermediate to expel the active-site tyrosine and restore the DNA phosphodiester backbone.</text>
</comment>
<dbReference type="GO" id="GO:0006265">
    <property type="term" value="P:DNA topological change"/>
    <property type="evidence" value="ECO:0007669"/>
    <property type="project" value="UniProtKB-UniRule"/>
</dbReference>
<keyword evidence="5" id="KW-0862">Zinc</keyword>
<dbReference type="SMART" id="SM00493">
    <property type="entry name" value="TOPRIM"/>
    <property type="match status" value="1"/>
</dbReference>
<dbReference type="InterPro" id="IPR013498">
    <property type="entry name" value="Topo_IA_Znf"/>
</dbReference>
<dbReference type="AlphaFoldDB" id="A0A2H0UQQ0"/>
<sequence>MTKKLVIVESPTKAKTISKFLPKDYKVESSYGHVRDLPKSQLGVDVENNYEPKYVTPRKSQKQVTHLKELALKCDEVILASDEDREGEAIAWHLGQILQAKTDKRKTKVNEALKAKQLPISRIVFHEITKSAIEDALKNPRKILNHLVDAQQARRVLDRLVGYKLSPFLWQKVAKGLSAGRVQSVALRLIVDRENEIRAFNPQEYWSIDVQLANQAKAEFISFLFKIDDQKLDRLSIESEIRANEINKDLEKASYKISHIKKTETRKHPSPPFTTSTLQQQAASRLRFSAKKTMMLAQSLYENGHITYMRTDSFNLSAESLTAAKNYIHNTFGQQYALEQPRRFKNKSKLSQEAHEAIRPTKVTSPEEIGLASPDEAKLYQLIWQRFIASQMPSALFDSTQIEIIANGEKEYTLKTNGLTLKFDGYLKVYPTKFQERELPELNESDALDLIKVISEQHFTEPPARYNEAKLIKTLEEFGIGRPSTYVPIISVIQARNYAEKDAGRFKPTEIGEMVIKLLIEHFPQIVDVNFTAELEGKLDKVAEGETDWREIIGDFYIPFSKLLEEKLEDVEKEVADEKTDEKCEKCGKDMVIKFGRFGKFLACTGFPECKTTKTLDKKHEPKETGFNCPECPEGKILEKTTHRRNKTFWGCSNYPDCDFATWTNPNEETPVARTEEEKEKAREKAAKRKARKK</sequence>
<feature type="site" description="Interaction with DNA" evidence="10">
    <location>
        <position position="33"/>
    </location>
</feature>
<dbReference type="Gene3D" id="3.40.50.140">
    <property type="match status" value="1"/>
</dbReference>
<evidence type="ECO:0000256" key="11">
    <source>
        <dbReference type="SAM" id="MobiDB-lite"/>
    </source>
</evidence>
<dbReference type="GO" id="GO:0003677">
    <property type="term" value="F:DNA binding"/>
    <property type="evidence" value="ECO:0007669"/>
    <property type="project" value="UniProtKB-KW"/>
</dbReference>
<evidence type="ECO:0000256" key="2">
    <source>
        <dbReference type="ARBA" id="ARBA00009446"/>
    </source>
</evidence>
<accession>A0A2H0UQQ0</accession>
<feature type="site" description="Interaction with DNA" evidence="10">
    <location>
        <position position="154"/>
    </location>
</feature>
<feature type="compositionally biased region" description="Basic and acidic residues" evidence="11">
    <location>
        <begin position="674"/>
        <end position="685"/>
    </location>
</feature>
<feature type="site" description="Interaction with DNA" evidence="10">
    <location>
        <position position="155"/>
    </location>
</feature>
<keyword evidence="3" id="KW-0479">Metal-binding</keyword>
<evidence type="ECO:0000256" key="7">
    <source>
        <dbReference type="ARBA" id="ARBA00023029"/>
    </source>
</evidence>
<dbReference type="PROSITE" id="PS00396">
    <property type="entry name" value="TOPO_IA_1"/>
    <property type="match status" value="1"/>
</dbReference>
<feature type="site" description="Interaction with DNA" evidence="10">
    <location>
        <position position="170"/>
    </location>
</feature>
<dbReference type="SMART" id="SM00436">
    <property type="entry name" value="TOP1Bc"/>
    <property type="match status" value="1"/>
</dbReference>
<dbReference type="PANTHER" id="PTHR42785:SF1">
    <property type="entry name" value="DNA TOPOISOMERASE"/>
    <property type="match status" value="1"/>
</dbReference>
<dbReference type="NCBIfam" id="TIGR01051">
    <property type="entry name" value="topA_bact"/>
    <property type="match status" value="1"/>
</dbReference>
<dbReference type="GO" id="GO:0003917">
    <property type="term" value="F:DNA topoisomerase type I (single strand cut, ATP-independent) activity"/>
    <property type="evidence" value="ECO:0007669"/>
    <property type="project" value="UniProtKB-UniRule"/>
</dbReference>
<evidence type="ECO:0000256" key="5">
    <source>
        <dbReference type="ARBA" id="ARBA00022833"/>
    </source>
</evidence>
<dbReference type="PROSITE" id="PS52039">
    <property type="entry name" value="TOPO_IA_2"/>
    <property type="match status" value="1"/>
</dbReference>
<evidence type="ECO:0000259" key="13">
    <source>
        <dbReference type="PROSITE" id="PS52039"/>
    </source>
</evidence>
<feature type="domain" description="Topo IA-type catalytic" evidence="13">
    <location>
        <begin position="144"/>
        <end position="564"/>
    </location>
</feature>
<dbReference type="InterPro" id="IPR013826">
    <property type="entry name" value="Topo_IA_cen_sub3"/>
</dbReference>
<dbReference type="Pfam" id="PF01751">
    <property type="entry name" value="Toprim"/>
    <property type="match status" value="1"/>
</dbReference>
<dbReference type="InterPro" id="IPR028612">
    <property type="entry name" value="Topoisom_1_IA"/>
</dbReference>
<feature type="region of interest" description="Disordered" evidence="11">
    <location>
        <begin position="664"/>
        <end position="694"/>
    </location>
</feature>
<dbReference type="InterPro" id="IPR023405">
    <property type="entry name" value="Topo_IA_core_domain"/>
</dbReference>
<comment type="similarity">
    <text evidence="2 10">Belongs to the type IA topoisomerase family.</text>
</comment>
<keyword evidence="6" id="KW-0460">Magnesium</keyword>
<dbReference type="InterPro" id="IPR013825">
    <property type="entry name" value="Topo_IA_cen_sub2"/>
</dbReference>
<dbReference type="EMBL" id="PFBB01000005">
    <property type="protein sequence ID" value="PIR88772.1"/>
    <property type="molecule type" value="Genomic_DNA"/>
</dbReference>
<dbReference type="InterPro" id="IPR013824">
    <property type="entry name" value="Topo_IA_cen_sub1"/>
</dbReference>
<feature type="site" description="Interaction with DNA" evidence="10">
    <location>
        <position position="310"/>
    </location>
</feature>
<dbReference type="SUPFAM" id="SSF57783">
    <property type="entry name" value="Zinc beta-ribbon"/>
    <property type="match status" value="1"/>
</dbReference>
<evidence type="ECO:0000256" key="1">
    <source>
        <dbReference type="ARBA" id="ARBA00000213"/>
    </source>
</evidence>
<dbReference type="InterPro" id="IPR005733">
    <property type="entry name" value="TopoI_bac-type"/>
</dbReference>
<dbReference type="HAMAP" id="MF_00952">
    <property type="entry name" value="Topoisom_1_prok"/>
    <property type="match status" value="1"/>
</dbReference>
<feature type="site" description="Interaction with DNA" evidence="10">
    <location>
        <position position="158"/>
    </location>
</feature>
<dbReference type="SUPFAM" id="SSF56712">
    <property type="entry name" value="Prokaryotic type I DNA topoisomerase"/>
    <property type="match status" value="1"/>
</dbReference>
<keyword evidence="8 10" id="KW-0238">DNA-binding</keyword>
<dbReference type="InterPro" id="IPR003601">
    <property type="entry name" value="Topo_IA_2"/>
</dbReference>
<evidence type="ECO:0000256" key="4">
    <source>
        <dbReference type="ARBA" id="ARBA00022771"/>
    </source>
</evidence>
<dbReference type="PRINTS" id="PR00417">
    <property type="entry name" value="PRTPISMRASEI"/>
</dbReference>
<evidence type="ECO:0000259" key="12">
    <source>
        <dbReference type="PROSITE" id="PS50880"/>
    </source>
</evidence>
<dbReference type="InterPro" id="IPR000380">
    <property type="entry name" value="Topo_IA"/>
</dbReference>
<name>A0A2H0UQQ0_9BACT</name>
<dbReference type="InterPro" id="IPR013497">
    <property type="entry name" value="Topo_IA_cen"/>
</dbReference>
<evidence type="ECO:0000256" key="3">
    <source>
        <dbReference type="ARBA" id="ARBA00022723"/>
    </source>
</evidence>
<dbReference type="PROSITE" id="PS50880">
    <property type="entry name" value="TOPRIM"/>
    <property type="match status" value="1"/>
</dbReference>
<keyword evidence="9 10" id="KW-0413">Isomerase</keyword>
<dbReference type="GO" id="GO:0005694">
    <property type="term" value="C:chromosome"/>
    <property type="evidence" value="ECO:0007669"/>
    <property type="project" value="InterPro"/>
</dbReference>
<feature type="region of interest" description="Interaction with DNA" evidence="10">
    <location>
        <begin position="178"/>
        <end position="183"/>
    </location>
</feature>
<dbReference type="Gene3D" id="1.10.460.10">
    <property type="entry name" value="Topoisomerase I, domain 2"/>
    <property type="match status" value="1"/>
</dbReference>
<evidence type="ECO:0000256" key="9">
    <source>
        <dbReference type="ARBA" id="ARBA00023235"/>
    </source>
</evidence>
<feature type="domain" description="Toprim" evidence="12">
    <location>
        <begin position="3"/>
        <end position="114"/>
    </location>
</feature>
<dbReference type="Gene3D" id="2.70.20.10">
    <property type="entry name" value="Topoisomerase I, domain 3"/>
    <property type="match status" value="1"/>
</dbReference>
<dbReference type="InterPro" id="IPR006171">
    <property type="entry name" value="TOPRIM_dom"/>
</dbReference>
<dbReference type="SMART" id="SM00437">
    <property type="entry name" value="TOP1Ac"/>
    <property type="match status" value="1"/>
</dbReference>
<dbReference type="InterPro" id="IPR003602">
    <property type="entry name" value="Topo_IA_DNA-bd_dom"/>
</dbReference>
<dbReference type="EC" id="5.6.2.1" evidence="10"/>
<dbReference type="Gene3D" id="1.10.290.10">
    <property type="entry name" value="Topoisomerase I, domain 4"/>
    <property type="match status" value="1"/>
</dbReference>
<dbReference type="Pfam" id="PF01396">
    <property type="entry name" value="Zn_ribbon_Top1"/>
    <property type="match status" value="2"/>
</dbReference>
<comment type="caution">
    <text evidence="14">The sequence shown here is derived from an EMBL/GenBank/DDBJ whole genome shotgun (WGS) entry which is preliminary data.</text>
</comment>